<dbReference type="InterPro" id="IPR002052">
    <property type="entry name" value="DNA_methylase_N6_adenine_CS"/>
</dbReference>
<keyword evidence="2" id="KW-0489">Methyltransferase</keyword>
<dbReference type="PANTHER" id="PTHR47806:SF1">
    <property type="entry name" value="RIBOSOMAL PROTEIN UL3 GLUTAMINE METHYLTRANSFERASE"/>
    <property type="match status" value="1"/>
</dbReference>
<dbReference type="PANTHER" id="PTHR47806">
    <property type="entry name" value="50S RIBOSOMAL PROTEIN L3 GLUTAMINE METHYLTRANSFERASE"/>
    <property type="match status" value="1"/>
</dbReference>
<dbReference type="CDD" id="cd02440">
    <property type="entry name" value="AdoMet_MTases"/>
    <property type="match status" value="1"/>
</dbReference>
<proteinExistence type="predicted"/>
<reference evidence="2 3" key="1">
    <citation type="submission" date="2016-10" db="EMBL/GenBank/DDBJ databases">
        <authorList>
            <person name="de Groot N.N."/>
        </authorList>
    </citation>
    <scope>NUCLEOTIDE SEQUENCE [LARGE SCALE GENOMIC DNA]</scope>
    <source>
        <strain evidence="2 3">DSM 20475</strain>
    </source>
</reference>
<dbReference type="STRING" id="2741.SAMN04489866_1204"/>
<dbReference type="PROSITE" id="PS00092">
    <property type="entry name" value="N6_MTASE"/>
    <property type="match status" value="1"/>
</dbReference>
<evidence type="ECO:0000313" key="2">
    <source>
        <dbReference type="EMBL" id="SDE11096.1"/>
    </source>
</evidence>
<dbReference type="GO" id="GO:0003676">
    <property type="term" value="F:nucleic acid binding"/>
    <property type="evidence" value="ECO:0007669"/>
    <property type="project" value="InterPro"/>
</dbReference>
<protein>
    <submittedName>
        <fullName evidence="2">Methyltransferase small domain-containing protein</fullName>
    </submittedName>
</protein>
<dbReference type="SUPFAM" id="SSF53335">
    <property type="entry name" value="S-adenosyl-L-methionine-dependent methyltransferases"/>
    <property type="match status" value="1"/>
</dbReference>
<evidence type="ECO:0000313" key="3">
    <source>
        <dbReference type="Proteomes" id="UP000198995"/>
    </source>
</evidence>
<keyword evidence="3" id="KW-1185">Reference proteome</keyword>
<dbReference type="Pfam" id="PF05175">
    <property type="entry name" value="MTS"/>
    <property type="match status" value="1"/>
</dbReference>
<dbReference type="GO" id="GO:0036009">
    <property type="term" value="F:protein-glutamine N-methyltransferase activity"/>
    <property type="evidence" value="ECO:0007669"/>
    <property type="project" value="InterPro"/>
</dbReference>
<dbReference type="GO" id="GO:0005829">
    <property type="term" value="C:cytosol"/>
    <property type="evidence" value="ECO:0007669"/>
    <property type="project" value="TreeGrafter"/>
</dbReference>
<dbReference type="InterPro" id="IPR007848">
    <property type="entry name" value="Small_mtfrase_dom"/>
</dbReference>
<dbReference type="GO" id="GO:0032259">
    <property type="term" value="P:methylation"/>
    <property type="evidence" value="ECO:0007669"/>
    <property type="project" value="UniProtKB-KW"/>
</dbReference>
<dbReference type="Proteomes" id="UP000198995">
    <property type="component" value="Unassembled WGS sequence"/>
</dbReference>
<dbReference type="Gene3D" id="3.40.50.150">
    <property type="entry name" value="Vaccinia Virus protein VP39"/>
    <property type="match status" value="1"/>
</dbReference>
<gene>
    <name evidence="2" type="ORF">SAMN04489866_1204</name>
</gene>
<organism evidence="2 3">
    <name type="scientific">Peptococcus niger</name>
    <dbReference type="NCBI Taxonomy" id="2741"/>
    <lineage>
        <taxon>Bacteria</taxon>
        <taxon>Bacillati</taxon>
        <taxon>Bacillota</taxon>
        <taxon>Clostridia</taxon>
        <taxon>Eubacteriales</taxon>
        <taxon>Peptococcaceae</taxon>
        <taxon>Peptococcus</taxon>
    </lineage>
</organism>
<dbReference type="AlphaFoldDB" id="A0A1G7AB47"/>
<name>A0A1G7AB47_PEPNI</name>
<dbReference type="OrthoDB" id="9764961at2"/>
<accession>A0A1G7AB47</accession>
<dbReference type="RefSeq" id="WP_091792428.1">
    <property type="nucleotide sequence ID" value="NZ_FNAF01000020.1"/>
</dbReference>
<dbReference type="InterPro" id="IPR017127">
    <property type="entry name" value="Ribosome_uL3_MTase"/>
</dbReference>
<sequence>MKAYNINKLNSSFKIDSAINFSTMLKKSNYKFIFNSFLRNMVGNDIWIDEKVLNDESVLDRWNKKDIVLFKFLFKGDKIENKIIEEILGKESQEFLISINFAKLKDDFLYSNGYSIVPINDMFILVSTPNEYNNEASKFVDIYIGQDSFSMMNMISDKKFKNILDLCAGSGIQGFNALKSNNCLLTSIEINENAYNSIKINAALNGMDENTSAILSDLYDKIKDTKFDCILSNPPYVPAPTNINVPICGDGGEDGFKIVKKIISGYEKYLTDDGYAYMVLECIGNDEEPYIIDVFKQYVKNGILNIRVITAIPVEMQIDYSVDLISYLSNSENNFKVRNEFERIFRENKAIKMYSVVIEYINKDVPLIINRIDTNNIPIRKQYSFNEDIEFDKIKLEFIKIMIDKKPILNINKNIFKNIKKNNTVKELFDSLKSEERDEYMLIFTILKENKILDFEKE</sequence>
<evidence type="ECO:0000259" key="1">
    <source>
        <dbReference type="Pfam" id="PF05175"/>
    </source>
</evidence>
<dbReference type="EMBL" id="FNAF01000020">
    <property type="protein sequence ID" value="SDE11096.1"/>
    <property type="molecule type" value="Genomic_DNA"/>
</dbReference>
<feature type="domain" description="Methyltransferase small" evidence="1">
    <location>
        <begin position="151"/>
        <end position="280"/>
    </location>
</feature>
<keyword evidence="2" id="KW-0808">Transferase</keyword>
<dbReference type="InterPro" id="IPR029063">
    <property type="entry name" value="SAM-dependent_MTases_sf"/>
</dbReference>